<sequence>MHHYALWALLEADRLGYNLQHYNPMYDDRVPEQWKIPADWSLKAQLVFDKPTGGAPEKTFEPLHQRLSVHGKDIDNSLS</sequence>
<evidence type="ECO:0000313" key="1">
    <source>
        <dbReference type="EMBL" id="KAF5866922.1"/>
    </source>
</evidence>
<dbReference type="PANTHER" id="PTHR43035">
    <property type="entry name" value="FATTY ACID REPRESSION MUTANT PROTEIN 2-RELATED"/>
    <property type="match status" value="1"/>
</dbReference>
<comment type="caution">
    <text evidence="1">The sequence shown here is derived from an EMBL/GenBank/DDBJ whole genome shotgun (WGS) entry which is preliminary data.</text>
</comment>
<reference evidence="1 2" key="1">
    <citation type="submission" date="2019-04" db="EMBL/GenBank/DDBJ databases">
        <title>Aspergillus burnettii sp. nov., novel species from soil in southeast Queensland.</title>
        <authorList>
            <person name="Gilchrist C.L.M."/>
            <person name="Pitt J.I."/>
            <person name="Lange L."/>
            <person name="Lacey H.J."/>
            <person name="Vuong D."/>
            <person name="Midgley D.J."/>
            <person name="Greenfield P."/>
            <person name="Bradbury M."/>
            <person name="Lacey E."/>
            <person name="Busk P.K."/>
            <person name="Pilgaard B."/>
            <person name="Chooi Y.H."/>
            <person name="Piggott A.M."/>
        </authorList>
    </citation>
    <scope>NUCLEOTIDE SEQUENCE [LARGE SCALE GENOMIC DNA]</scope>
    <source>
        <strain evidence="1 2">FRR 5400</strain>
    </source>
</reference>
<dbReference type="InterPro" id="IPR000415">
    <property type="entry name" value="Nitroreductase-like"/>
</dbReference>
<dbReference type="Gene3D" id="3.40.109.10">
    <property type="entry name" value="NADH Oxidase"/>
    <property type="match status" value="1"/>
</dbReference>
<dbReference type="EMBL" id="SPNV01000004">
    <property type="protein sequence ID" value="KAF5866922.1"/>
    <property type="molecule type" value="Genomic_DNA"/>
</dbReference>
<protein>
    <submittedName>
        <fullName evidence="1">Uncharacterized protein</fullName>
    </submittedName>
</protein>
<gene>
    <name evidence="1" type="ORF">ETB97_008727</name>
</gene>
<dbReference type="InterPro" id="IPR033877">
    <property type="entry name" value="Frm2/Hbn1"/>
</dbReference>
<evidence type="ECO:0000313" key="2">
    <source>
        <dbReference type="Proteomes" id="UP000541154"/>
    </source>
</evidence>
<keyword evidence="2" id="KW-1185">Reference proteome</keyword>
<proteinExistence type="predicted"/>
<dbReference type="GO" id="GO:0034599">
    <property type="term" value="P:cellular response to oxidative stress"/>
    <property type="evidence" value="ECO:0007669"/>
    <property type="project" value="InterPro"/>
</dbReference>
<accession>A0A8H6AG87</accession>
<dbReference type="PANTHER" id="PTHR43035:SF1">
    <property type="entry name" value="FATTY ACID REPRESSION MUTANT PROTEIN 2-RELATED"/>
    <property type="match status" value="1"/>
</dbReference>
<name>A0A8H6AG87_PETAA</name>
<organism evidence="1 2">
    <name type="scientific">Petromyces alliaceus</name>
    <name type="common">Aspergillus alliaceus</name>
    <dbReference type="NCBI Taxonomy" id="209559"/>
    <lineage>
        <taxon>Eukaryota</taxon>
        <taxon>Fungi</taxon>
        <taxon>Dikarya</taxon>
        <taxon>Ascomycota</taxon>
        <taxon>Pezizomycotina</taxon>
        <taxon>Eurotiomycetes</taxon>
        <taxon>Eurotiomycetidae</taxon>
        <taxon>Eurotiales</taxon>
        <taxon>Aspergillaceae</taxon>
        <taxon>Aspergillus</taxon>
        <taxon>Aspergillus subgen. Circumdati</taxon>
    </lineage>
</organism>
<dbReference type="AlphaFoldDB" id="A0A8H6AG87"/>
<dbReference type="Proteomes" id="UP000541154">
    <property type="component" value="Unassembled WGS sequence"/>
</dbReference>
<dbReference type="SUPFAM" id="SSF55469">
    <property type="entry name" value="FMN-dependent nitroreductase-like"/>
    <property type="match status" value="1"/>
</dbReference>
<dbReference type="GO" id="GO:0016491">
    <property type="term" value="F:oxidoreductase activity"/>
    <property type="evidence" value="ECO:0007669"/>
    <property type="project" value="InterPro"/>
</dbReference>